<protein>
    <recommendedName>
        <fullName evidence="4 5">Large ribosomal subunit protein uL10</fullName>
    </recommendedName>
</protein>
<evidence type="ECO:0000256" key="1">
    <source>
        <dbReference type="ARBA" id="ARBA00008889"/>
    </source>
</evidence>
<evidence type="ECO:0000313" key="6">
    <source>
        <dbReference type="EMBL" id="AGY58197.1"/>
    </source>
</evidence>
<evidence type="ECO:0000256" key="2">
    <source>
        <dbReference type="ARBA" id="ARBA00022980"/>
    </source>
</evidence>
<dbReference type="GO" id="GO:0070180">
    <property type="term" value="F:large ribosomal subunit rRNA binding"/>
    <property type="evidence" value="ECO:0007669"/>
    <property type="project" value="UniProtKB-UniRule"/>
</dbReference>
<dbReference type="GO" id="GO:0003735">
    <property type="term" value="F:structural constituent of ribosome"/>
    <property type="evidence" value="ECO:0007669"/>
    <property type="project" value="InterPro"/>
</dbReference>
<dbReference type="SUPFAM" id="SSF160369">
    <property type="entry name" value="Ribosomal protein L10-like"/>
    <property type="match status" value="1"/>
</dbReference>
<dbReference type="InterPro" id="IPR002363">
    <property type="entry name" value="Ribosomal_uL10_CS_bac"/>
</dbReference>
<dbReference type="InterPro" id="IPR047865">
    <property type="entry name" value="Ribosomal_uL10_bac_type"/>
</dbReference>
<comment type="similarity">
    <text evidence="1 5">Belongs to the universal ribosomal protein uL10 family.</text>
</comment>
<keyword evidence="5" id="KW-0699">rRNA-binding</keyword>
<comment type="subunit">
    <text evidence="5">Part of the ribosomal stalk of the 50S ribosomal subunit. The N-terminus interacts with L11 and the large rRNA to form the base of the stalk. The C-terminus forms an elongated spine to which L12 dimers bind in a sequential fashion forming a multimeric L10(L12)X complex.</text>
</comment>
<dbReference type="NCBIfam" id="NF000955">
    <property type="entry name" value="PRK00099.1-1"/>
    <property type="match status" value="1"/>
</dbReference>
<dbReference type="PROSITE" id="PS01109">
    <property type="entry name" value="RIBOSOMAL_L10"/>
    <property type="match status" value="1"/>
</dbReference>
<dbReference type="GO" id="GO:0006412">
    <property type="term" value="P:translation"/>
    <property type="evidence" value="ECO:0007669"/>
    <property type="project" value="UniProtKB-UniRule"/>
</dbReference>
<dbReference type="STRING" id="1183438.GKIL_1951"/>
<dbReference type="InterPro" id="IPR043141">
    <property type="entry name" value="Ribosomal_uL10-like_sf"/>
</dbReference>
<evidence type="ECO:0000313" key="7">
    <source>
        <dbReference type="Proteomes" id="UP000017396"/>
    </source>
</evidence>
<dbReference type="AlphaFoldDB" id="U5QGT9"/>
<dbReference type="Gene3D" id="3.30.70.1730">
    <property type="match status" value="1"/>
</dbReference>
<dbReference type="CDD" id="cd05797">
    <property type="entry name" value="Ribosomal_L10"/>
    <property type="match status" value="1"/>
</dbReference>
<keyword evidence="2 5" id="KW-0689">Ribosomal protein</keyword>
<sequence>MGKRPAKEFVVGEIKELLDRSNVVIVMDYRGLSVAEITDFRRKLRPLGSSCVVAKNTLMNVALRESRFEQLEKLLKGPSAFIFAEEKLRDILKLYEGFQRDTKKTDLRGGVAEGLLFEDLQQLKQFSELPTKEELMGQVAGAILSLPTKIAVGVKEIPSGLARAIAAIEKQKQEQSAA</sequence>
<dbReference type="PANTHER" id="PTHR11560">
    <property type="entry name" value="39S RIBOSOMAL PROTEIN L10, MITOCHONDRIAL"/>
    <property type="match status" value="1"/>
</dbReference>
<dbReference type="InterPro" id="IPR022973">
    <property type="entry name" value="Ribosomal_uL10_bac"/>
</dbReference>
<dbReference type="HAMAP" id="MF_00362">
    <property type="entry name" value="Ribosomal_uL10"/>
    <property type="match status" value="1"/>
</dbReference>
<organism evidence="6 7">
    <name type="scientific">Gloeobacter kilaueensis (strain ATCC BAA-2537 / CCAP 1431/1 / ULC 316 / JS1)</name>
    <dbReference type="NCBI Taxonomy" id="1183438"/>
    <lineage>
        <taxon>Bacteria</taxon>
        <taxon>Bacillati</taxon>
        <taxon>Cyanobacteriota</taxon>
        <taxon>Cyanophyceae</taxon>
        <taxon>Gloeobacterales</taxon>
        <taxon>Gloeobacteraceae</taxon>
        <taxon>Gloeobacter</taxon>
    </lineage>
</organism>
<dbReference type="Gene3D" id="6.10.250.290">
    <property type="match status" value="1"/>
</dbReference>
<dbReference type="OrthoDB" id="9808307at2"/>
<accession>U5QGT9</accession>
<keyword evidence="5" id="KW-0694">RNA-binding</keyword>
<evidence type="ECO:0000256" key="4">
    <source>
        <dbReference type="ARBA" id="ARBA00035202"/>
    </source>
</evidence>
<evidence type="ECO:0000256" key="5">
    <source>
        <dbReference type="HAMAP-Rule" id="MF_00362"/>
    </source>
</evidence>
<dbReference type="InterPro" id="IPR001790">
    <property type="entry name" value="Ribosomal_uL10"/>
</dbReference>
<dbReference type="HOGENOM" id="CLU_092227_1_1_3"/>
<keyword evidence="7" id="KW-1185">Reference proteome</keyword>
<name>U5QGT9_GLOK1</name>
<evidence type="ECO:0000256" key="3">
    <source>
        <dbReference type="ARBA" id="ARBA00023274"/>
    </source>
</evidence>
<reference evidence="6 7" key="1">
    <citation type="journal article" date="2013" name="PLoS ONE">
        <title>Cultivation and Complete Genome Sequencing of Gloeobacter kilaueensis sp. nov., from a Lava Cave in Kilauea Caldera, Hawai'i.</title>
        <authorList>
            <person name="Saw J.H."/>
            <person name="Schatz M."/>
            <person name="Brown M.V."/>
            <person name="Kunkel D.D."/>
            <person name="Foster J.S."/>
            <person name="Shick H."/>
            <person name="Christensen S."/>
            <person name="Hou S."/>
            <person name="Wan X."/>
            <person name="Donachie S.P."/>
        </authorList>
    </citation>
    <scope>NUCLEOTIDE SEQUENCE [LARGE SCALE GENOMIC DNA]</scope>
    <source>
        <strain evidence="7">JS</strain>
    </source>
</reference>
<proteinExistence type="inferred from homology"/>
<comment type="function">
    <text evidence="5">Forms part of the ribosomal stalk, playing a central role in the interaction of the ribosome with GTP-bound translation factors.</text>
</comment>
<dbReference type="eggNOG" id="COG0244">
    <property type="taxonomic scope" value="Bacteria"/>
</dbReference>
<gene>
    <name evidence="5 6" type="primary">rplJ</name>
    <name evidence="5" type="synonym">rpl10</name>
    <name evidence="6" type="ORF">GKIL_1951</name>
</gene>
<dbReference type="Proteomes" id="UP000017396">
    <property type="component" value="Chromosome"/>
</dbReference>
<dbReference type="Pfam" id="PF00466">
    <property type="entry name" value="Ribosomal_L10"/>
    <property type="match status" value="1"/>
</dbReference>
<keyword evidence="3 5" id="KW-0687">Ribonucleoprotein</keyword>
<dbReference type="GO" id="GO:0015934">
    <property type="term" value="C:large ribosomal subunit"/>
    <property type="evidence" value="ECO:0007669"/>
    <property type="project" value="InterPro"/>
</dbReference>
<dbReference type="KEGG" id="glj:GKIL_1951"/>
<dbReference type="EMBL" id="CP003587">
    <property type="protein sequence ID" value="AGY58197.1"/>
    <property type="molecule type" value="Genomic_DNA"/>
</dbReference>
<dbReference type="RefSeq" id="WP_023173321.1">
    <property type="nucleotide sequence ID" value="NC_022600.1"/>
</dbReference>